<evidence type="ECO:0000313" key="3">
    <source>
        <dbReference type="Proteomes" id="UP000217790"/>
    </source>
</evidence>
<keyword evidence="1" id="KW-0812">Transmembrane</keyword>
<reference evidence="3" key="1">
    <citation type="journal article" date="2017" name="Nat. Ecol. Evol.">
        <title>Genome expansion and lineage-specific genetic innovations in the forest pathogenic fungi Armillaria.</title>
        <authorList>
            <person name="Sipos G."/>
            <person name="Prasanna A.N."/>
            <person name="Walter M.C."/>
            <person name="O'Connor E."/>
            <person name="Balint B."/>
            <person name="Krizsan K."/>
            <person name="Kiss B."/>
            <person name="Hess J."/>
            <person name="Varga T."/>
            <person name="Slot J."/>
            <person name="Riley R."/>
            <person name="Boka B."/>
            <person name="Rigling D."/>
            <person name="Barry K."/>
            <person name="Lee J."/>
            <person name="Mihaltcheva S."/>
            <person name="LaButti K."/>
            <person name="Lipzen A."/>
            <person name="Waldron R."/>
            <person name="Moloney N.M."/>
            <person name="Sperisen C."/>
            <person name="Kredics L."/>
            <person name="Vagvoelgyi C."/>
            <person name="Patrignani A."/>
            <person name="Fitzpatrick D."/>
            <person name="Nagy I."/>
            <person name="Doyle S."/>
            <person name="Anderson J.B."/>
            <person name="Grigoriev I.V."/>
            <person name="Gueldener U."/>
            <person name="Muensterkoetter M."/>
            <person name="Nagy L.G."/>
        </authorList>
    </citation>
    <scope>NUCLEOTIDE SEQUENCE [LARGE SCALE GENOMIC DNA]</scope>
    <source>
        <strain evidence="3">Ar21-2</strain>
    </source>
</reference>
<dbReference type="Proteomes" id="UP000217790">
    <property type="component" value="Unassembled WGS sequence"/>
</dbReference>
<organism evidence="2 3">
    <name type="scientific">Armillaria gallica</name>
    <name type="common">Bulbous honey fungus</name>
    <name type="synonym">Armillaria bulbosa</name>
    <dbReference type="NCBI Taxonomy" id="47427"/>
    <lineage>
        <taxon>Eukaryota</taxon>
        <taxon>Fungi</taxon>
        <taxon>Dikarya</taxon>
        <taxon>Basidiomycota</taxon>
        <taxon>Agaricomycotina</taxon>
        <taxon>Agaricomycetes</taxon>
        <taxon>Agaricomycetidae</taxon>
        <taxon>Agaricales</taxon>
        <taxon>Marasmiineae</taxon>
        <taxon>Physalacriaceae</taxon>
        <taxon>Armillaria</taxon>
    </lineage>
</organism>
<sequence length="281" mass="31348">MTTFDGVMDRNTTMRTIEKKTIPNTVSRSVSTELIIHHDLQLHGDTTVPTSNLETVGLGSDSDRNLVDRNMARWLVHLELGFLLVSLASLYGGLLQSVWMASCRFWKSCMAESDEEAFIFDDSSFGYQPPFLERRALVVTNSFSFDRVPPASLHLCFSPSNPALLGIFGTGEMLSIELGATVSRKVIKEGEIYGMRSLQDVNMAQADKGAMSCTVTSMMLCVVVLGFAPYRIRYTAVSSNPSTAYGIWVYFETSRITLLSKIFDDCWKGKLPQEIDRDSFL</sequence>
<proteinExistence type="predicted"/>
<keyword evidence="3" id="KW-1185">Reference proteome</keyword>
<keyword evidence="1" id="KW-1133">Transmembrane helix</keyword>
<evidence type="ECO:0000256" key="1">
    <source>
        <dbReference type="SAM" id="Phobius"/>
    </source>
</evidence>
<dbReference type="EMBL" id="KZ293653">
    <property type="protein sequence ID" value="PBK94988.1"/>
    <property type="molecule type" value="Genomic_DNA"/>
</dbReference>
<accession>A0A2H3DVY3</accession>
<keyword evidence="1" id="KW-0472">Membrane</keyword>
<feature type="transmembrane region" description="Helical" evidence="1">
    <location>
        <begin position="74"/>
        <end position="94"/>
    </location>
</feature>
<protein>
    <submittedName>
        <fullName evidence="2">Uncharacterized protein</fullName>
    </submittedName>
</protein>
<evidence type="ECO:0000313" key="2">
    <source>
        <dbReference type="EMBL" id="PBK94988.1"/>
    </source>
</evidence>
<name>A0A2H3DVY3_ARMGA</name>
<gene>
    <name evidence="2" type="ORF">ARMGADRAFT_1029322</name>
</gene>
<dbReference type="AlphaFoldDB" id="A0A2H3DVY3"/>
<dbReference type="InParanoid" id="A0A2H3DVY3"/>